<proteinExistence type="predicted"/>
<accession>A0A518CJD0</accession>
<gene>
    <name evidence="3" type="ORF">Pla110_10410</name>
</gene>
<sequence>MNDTKHPREESQARKESQQREQNWEQHPLDEHPVKENALLLAHRDLFSLSELWKEFLLDLLMATILGTIVFRYSSSSGWAVITGLLILSAGILKQGMKHLLHQVKPVYKKSPAWVKHFVKLVPIGLVAMIAMVRMFDTTLGLFSTAVFMVALTTIIWLNQSDVPRF</sequence>
<feature type="transmembrane region" description="Helical" evidence="2">
    <location>
        <begin position="142"/>
        <end position="159"/>
    </location>
</feature>
<dbReference type="AlphaFoldDB" id="A0A518CJD0"/>
<feature type="transmembrane region" description="Helical" evidence="2">
    <location>
        <begin position="79"/>
        <end position="97"/>
    </location>
</feature>
<dbReference type="Proteomes" id="UP000317178">
    <property type="component" value="Chromosome"/>
</dbReference>
<evidence type="ECO:0000313" key="3">
    <source>
        <dbReference type="EMBL" id="QDU79333.1"/>
    </source>
</evidence>
<evidence type="ECO:0000256" key="2">
    <source>
        <dbReference type="SAM" id="Phobius"/>
    </source>
</evidence>
<feature type="region of interest" description="Disordered" evidence="1">
    <location>
        <begin position="1"/>
        <end position="28"/>
    </location>
</feature>
<evidence type="ECO:0000313" key="4">
    <source>
        <dbReference type="Proteomes" id="UP000317178"/>
    </source>
</evidence>
<dbReference type="RefSeq" id="WP_144993860.1">
    <property type="nucleotide sequence ID" value="NZ_CP036281.1"/>
</dbReference>
<protein>
    <submittedName>
        <fullName evidence="3">Uncharacterized protein</fullName>
    </submittedName>
</protein>
<dbReference type="KEGG" id="plon:Pla110_10410"/>
<feature type="transmembrane region" description="Helical" evidence="2">
    <location>
        <begin position="118"/>
        <end position="136"/>
    </location>
</feature>
<keyword evidence="4" id="KW-1185">Reference proteome</keyword>
<keyword evidence="2" id="KW-0472">Membrane</keyword>
<keyword evidence="2" id="KW-1133">Transmembrane helix</keyword>
<name>A0A518CJD0_9PLAN</name>
<organism evidence="3 4">
    <name type="scientific">Polystyrenella longa</name>
    <dbReference type="NCBI Taxonomy" id="2528007"/>
    <lineage>
        <taxon>Bacteria</taxon>
        <taxon>Pseudomonadati</taxon>
        <taxon>Planctomycetota</taxon>
        <taxon>Planctomycetia</taxon>
        <taxon>Planctomycetales</taxon>
        <taxon>Planctomycetaceae</taxon>
        <taxon>Polystyrenella</taxon>
    </lineage>
</organism>
<evidence type="ECO:0000256" key="1">
    <source>
        <dbReference type="SAM" id="MobiDB-lite"/>
    </source>
</evidence>
<keyword evidence="2" id="KW-0812">Transmembrane</keyword>
<dbReference type="EMBL" id="CP036281">
    <property type="protein sequence ID" value="QDU79333.1"/>
    <property type="molecule type" value="Genomic_DNA"/>
</dbReference>
<reference evidence="3 4" key="1">
    <citation type="submission" date="2019-02" db="EMBL/GenBank/DDBJ databases">
        <title>Deep-cultivation of Planctomycetes and their phenomic and genomic characterization uncovers novel biology.</title>
        <authorList>
            <person name="Wiegand S."/>
            <person name="Jogler M."/>
            <person name="Boedeker C."/>
            <person name="Pinto D."/>
            <person name="Vollmers J."/>
            <person name="Rivas-Marin E."/>
            <person name="Kohn T."/>
            <person name="Peeters S.H."/>
            <person name="Heuer A."/>
            <person name="Rast P."/>
            <person name="Oberbeckmann S."/>
            <person name="Bunk B."/>
            <person name="Jeske O."/>
            <person name="Meyerdierks A."/>
            <person name="Storesund J.E."/>
            <person name="Kallscheuer N."/>
            <person name="Luecker S."/>
            <person name="Lage O.M."/>
            <person name="Pohl T."/>
            <person name="Merkel B.J."/>
            <person name="Hornburger P."/>
            <person name="Mueller R.-W."/>
            <person name="Bruemmer F."/>
            <person name="Labrenz M."/>
            <person name="Spormann A.M."/>
            <person name="Op den Camp H."/>
            <person name="Overmann J."/>
            <person name="Amann R."/>
            <person name="Jetten M.S.M."/>
            <person name="Mascher T."/>
            <person name="Medema M.H."/>
            <person name="Devos D.P."/>
            <person name="Kaster A.-K."/>
            <person name="Ovreas L."/>
            <person name="Rohde M."/>
            <person name="Galperin M.Y."/>
            <person name="Jogler C."/>
        </authorList>
    </citation>
    <scope>NUCLEOTIDE SEQUENCE [LARGE SCALE GENOMIC DNA]</scope>
    <source>
        <strain evidence="3 4">Pla110</strain>
    </source>
</reference>